<name>A0A7W9KPC6_9PSEU</name>
<evidence type="ECO:0000259" key="2">
    <source>
        <dbReference type="SMART" id="SM00421"/>
    </source>
</evidence>
<dbReference type="PANTHER" id="PTHR43214">
    <property type="entry name" value="TWO-COMPONENT RESPONSE REGULATOR"/>
    <property type="match status" value="1"/>
</dbReference>
<evidence type="ECO:0000313" key="4">
    <source>
        <dbReference type="Proteomes" id="UP000585638"/>
    </source>
</evidence>
<dbReference type="EMBL" id="JACHIR010000001">
    <property type="protein sequence ID" value="MBB5896263.1"/>
    <property type="molecule type" value="Genomic_DNA"/>
</dbReference>
<proteinExistence type="predicted"/>
<dbReference type="RefSeq" id="WP_184867947.1">
    <property type="nucleotide sequence ID" value="NZ_BAAAWY010000101.1"/>
</dbReference>
<dbReference type="AlphaFoldDB" id="A0A7W9KPC6"/>
<dbReference type="InterPro" id="IPR039420">
    <property type="entry name" value="WalR-like"/>
</dbReference>
<organism evidence="3 4">
    <name type="scientific">Kutzneria kofuensis</name>
    <dbReference type="NCBI Taxonomy" id="103725"/>
    <lineage>
        <taxon>Bacteria</taxon>
        <taxon>Bacillati</taxon>
        <taxon>Actinomycetota</taxon>
        <taxon>Actinomycetes</taxon>
        <taxon>Pseudonocardiales</taxon>
        <taxon>Pseudonocardiaceae</taxon>
        <taxon>Kutzneria</taxon>
    </lineage>
</organism>
<dbReference type="SMART" id="SM00421">
    <property type="entry name" value="HTH_LUXR"/>
    <property type="match status" value="1"/>
</dbReference>
<sequence>MGDAAVVVAGRVPAFVAGLAAILAEGGFEVARPPRLSPWIQQRATEVAVVAVHADEDLDQLRSLADEFPALLLVAVLPAEEDGWYVRALRRGAHAAVAWSSSPPEIVEAVRAARDGRTVLPTAVARSLARSSIDRPKGTPLLAREVHWLRVLAGGGSVVQLARAEGYSQREIFRRLSDVYRRMGARNRYEAIALAGQWGLLGGAGS</sequence>
<feature type="domain" description="HTH luxR-type" evidence="2">
    <location>
        <begin position="138"/>
        <end position="195"/>
    </location>
</feature>
<dbReference type="InterPro" id="IPR000792">
    <property type="entry name" value="Tscrpt_reg_LuxR_C"/>
</dbReference>
<dbReference type="GO" id="GO:0006355">
    <property type="term" value="P:regulation of DNA-templated transcription"/>
    <property type="evidence" value="ECO:0007669"/>
    <property type="project" value="InterPro"/>
</dbReference>
<dbReference type="SUPFAM" id="SSF52172">
    <property type="entry name" value="CheY-like"/>
    <property type="match status" value="1"/>
</dbReference>
<dbReference type="Gene3D" id="3.40.50.2300">
    <property type="match status" value="1"/>
</dbReference>
<dbReference type="InterPro" id="IPR011006">
    <property type="entry name" value="CheY-like_superfamily"/>
</dbReference>
<dbReference type="GO" id="GO:0003677">
    <property type="term" value="F:DNA binding"/>
    <property type="evidence" value="ECO:0007669"/>
    <property type="project" value="UniProtKB-KW"/>
</dbReference>
<protein>
    <submittedName>
        <fullName evidence="3">DNA-binding NarL/FixJ family response regulator</fullName>
    </submittedName>
</protein>
<dbReference type="SUPFAM" id="SSF46894">
    <property type="entry name" value="C-terminal effector domain of the bipartite response regulators"/>
    <property type="match status" value="1"/>
</dbReference>
<evidence type="ECO:0000256" key="1">
    <source>
        <dbReference type="ARBA" id="ARBA00023125"/>
    </source>
</evidence>
<keyword evidence="4" id="KW-1185">Reference proteome</keyword>
<accession>A0A7W9KPC6</accession>
<gene>
    <name evidence="3" type="ORF">BJ998_007459</name>
</gene>
<dbReference type="PANTHER" id="PTHR43214:SF42">
    <property type="entry name" value="TRANSCRIPTIONAL REGULATORY PROTEIN DESR"/>
    <property type="match status" value="1"/>
</dbReference>
<reference evidence="3 4" key="1">
    <citation type="submission" date="2020-08" db="EMBL/GenBank/DDBJ databases">
        <title>Sequencing the genomes of 1000 actinobacteria strains.</title>
        <authorList>
            <person name="Klenk H.-P."/>
        </authorList>
    </citation>
    <scope>NUCLEOTIDE SEQUENCE [LARGE SCALE GENOMIC DNA]</scope>
    <source>
        <strain evidence="3 4">DSM 43851</strain>
    </source>
</reference>
<evidence type="ECO:0000313" key="3">
    <source>
        <dbReference type="EMBL" id="MBB5896263.1"/>
    </source>
</evidence>
<comment type="caution">
    <text evidence="3">The sequence shown here is derived from an EMBL/GenBank/DDBJ whole genome shotgun (WGS) entry which is preliminary data.</text>
</comment>
<keyword evidence="1 3" id="KW-0238">DNA-binding</keyword>
<dbReference type="Proteomes" id="UP000585638">
    <property type="component" value="Unassembled WGS sequence"/>
</dbReference>
<dbReference type="InterPro" id="IPR016032">
    <property type="entry name" value="Sig_transdc_resp-reg_C-effctor"/>
</dbReference>